<gene>
    <name evidence="3" type="ORF">HPT30_29360</name>
</gene>
<dbReference type="AlphaFoldDB" id="A0A850F379"/>
<evidence type="ECO:0000313" key="3">
    <source>
        <dbReference type="EMBL" id="NUU64471.1"/>
    </source>
</evidence>
<organism evidence="3 4">
    <name type="scientific">Paenibacillus agri</name>
    <dbReference type="NCBI Taxonomy" id="2744309"/>
    <lineage>
        <taxon>Bacteria</taxon>
        <taxon>Bacillati</taxon>
        <taxon>Bacillota</taxon>
        <taxon>Bacilli</taxon>
        <taxon>Bacillales</taxon>
        <taxon>Paenibacillaceae</taxon>
        <taxon>Paenibacillus</taxon>
    </lineage>
</organism>
<evidence type="ECO:0000313" key="4">
    <source>
        <dbReference type="Proteomes" id="UP000564806"/>
    </source>
</evidence>
<accession>A0A850F379</accession>
<proteinExistence type="predicted"/>
<dbReference type="Pfam" id="PF19701">
    <property type="entry name" value="DUF6199"/>
    <property type="match status" value="1"/>
</dbReference>
<protein>
    <recommendedName>
        <fullName evidence="2">DUF6199 domain-containing protein</fullName>
    </recommendedName>
</protein>
<comment type="caution">
    <text evidence="3">The sequence shown here is derived from an EMBL/GenBank/DDBJ whole genome shotgun (WGS) entry which is preliminary data.</text>
</comment>
<keyword evidence="4" id="KW-1185">Reference proteome</keyword>
<dbReference type="RefSeq" id="WP_175374774.1">
    <property type="nucleotide sequence ID" value="NZ_JABWCS010000221.1"/>
</dbReference>
<keyword evidence="1" id="KW-1133">Transmembrane helix</keyword>
<sequence>MNGYFLIILGGLIIALGIFTIRKPTFGWKMNEAWKVKNDSEPSDAYIDMAKFGGLVTVILGSFLLLGGILNLL</sequence>
<keyword evidence="1" id="KW-0812">Transmembrane</keyword>
<dbReference type="EMBL" id="JABWCS010000221">
    <property type="protein sequence ID" value="NUU64471.1"/>
    <property type="molecule type" value="Genomic_DNA"/>
</dbReference>
<keyword evidence="1" id="KW-0472">Membrane</keyword>
<dbReference type="InterPro" id="IPR045679">
    <property type="entry name" value="DUF6199"/>
</dbReference>
<evidence type="ECO:0000259" key="2">
    <source>
        <dbReference type="Pfam" id="PF19701"/>
    </source>
</evidence>
<name>A0A850F379_9BACL</name>
<dbReference type="Proteomes" id="UP000564806">
    <property type="component" value="Unassembled WGS sequence"/>
</dbReference>
<reference evidence="3" key="1">
    <citation type="submission" date="2020-06" db="EMBL/GenBank/DDBJ databases">
        <title>Paenibacillus sp. nov., isolated from soil.</title>
        <authorList>
            <person name="Seo Y.L."/>
        </authorList>
    </citation>
    <scope>NUCLEOTIDE SEQUENCE [LARGE SCALE GENOMIC DNA]</scope>
    <source>
        <strain evidence="3">JW14</strain>
    </source>
</reference>
<feature type="domain" description="DUF6199" evidence="2">
    <location>
        <begin position="9"/>
        <end position="67"/>
    </location>
</feature>
<feature type="transmembrane region" description="Helical" evidence="1">
    <location>
        <begin position="52"/>
        <end position="72"/>
    </location>
</feature>
<evidence type="ECO:0000256" key="1">
    <source>
        <dbReference type="SAM" id="Phobius"/>
    </source>
</evidence>